<sequence>MSQTSSSSSLSTHHSSLQASNNKEPLSSSSLYTQEYIENLRNELKRVNNSLAVNFSIPKFQTCKFFEKLIQGFDEQQAYESILLAKSNAPNKDYMVNIFREITRWIFMVSDQPSSFKQAQTLNTEQQGKNSLRLDACTLPNTISEDLLEEYRKLILYDVEIFGQIIRWVISLLFINESKHVHKYVQWGLQQAQNHIKQGLNVELNKEIIRVTQIVFKQEMIKFCSALFELRPNPTSNNFVIEEETLSYQCRQLEHIIELDAVHFGEIIEQFLFIILYKMAKVIDHTASQTALTGELLFDIIFGATKLSLTYINRHVSVVEQTLRFFQKNAIEVTIPLSQDKQMELLTLDNEQNLVSKYGVIFESLMILSCVSFKFVFTNSFPRDCKRVGALLILRLLDLSFENKDYLKQLLFEVFIRDFIRTDTGETNFSFLSEKLQQHTLTKEQIENMSRKTLLGIDSQSFKDILFKSNHVTKMAWFSGVISAMTVPKLDVEVIHNGHTYNLLFDGFFSLLNYYCIESKDSDLKLFSILSYGNSLVFVQQYAKMQKSAEMDADTRLLFETRMCNLLKQAIQIVFRNIENPIYDIFAKMRQLFMDVLDLRDDLTLDEIKTQIDLIAMTKKLLETEWTRKGKYISLIALLSRVGAGKMYQFCPEVFSRTLSVLGYLNGSVNGNASLFYERMVSEMFKDCKKDQTLISKWEENCLSPIINFLASCEKKQRSAVFIHLLPKLLKANPHCLGFLVNGCKNKLQTSSTAAEHSALLHSIMFTLKTAKSLTLYELDFERDLPFIEKAFIHNDHDIRLDAFDLVVTSTKKTAMPSKLELGLVIKFVRLNLRGCKSSFRYGFGDVIERFIKRVNEISMRIFLLYQKNQSLDLLMDTSLPTSLSTKKLEELNKDRDSYALLMNFLYEYALEVFNSLYPGCPHERLLVALDCCKSLLKTFSNNYTIDVFYPTNAEKQVPWKRMNLFSSKVVLTLLNALGSCWDKVRVVIYELLLMFPAPLSGFETPEKVKILITNASELIQSARLRESDAGALLFRLLFNKYTAELNWELQLDDQPVIYQNDKRENNVSTQLTFCRKLTRLLKERTESCSQNMFNITKGSSLIGILQTLIYIISDLKFSKEKQYAAEWREWMEELVGTLEKICAMSVKIIAGISTGEDSEDGIGVDCRGHIYFDNDEQVTEDSHSLTVNCWLAVKGAAMLIATIVQHVELYPDPQCRDELSPECILTFSQIEKLGDILLNVLLMTKHNGAIEKSAVGFNMLCKRLITCGVEKLANIPTKWIRYLLDGIGKEDLFSILRRSAGLPWTFAAIMKAEPTALPKKLLPETMEYLLHVALNKNNYSTNQIVNALNVLRFLFHDASLGTYVQQFVEDGFIVSLKGFSSTVWTIKNSSLMMYTALLHRSFGDNDSNKTAIEFFTRYPRLRSFLLEQLDLVTNENREQKRVLHPSLYPMFLLLSRLRPSLEESTENNSVSAFVPYVKKCFTMIHHMARSIGARALEPLIPSHLVKECVLELIASLPSQISQIESQNQLHGLLCQINRFVTTSFKELENVQEFSVQCLSQLSTSCVGTLENRCFGTRAVFFEIVYHLIRFTYSNLPQHVIDALWNASVFTLFTENGSTNGHPWKQEMFGNAATLTCMLYFYCREDVDSNLILNLVKHPVMDVRRATVKFLSKKEHYSHIKNNSTLEQIRPFLLEHVLFSETDVECARFGLAALVTLYTQLETNIYQDVLNMENEFPGIINRVPERLIYLYRKDANTVIHQHVVELLGLFIPSLLSTDPNSKFVKMWLKIIDHASDPVRQSHVRAACIESIVNSRILYSVRDDLCKTRFVAWTCLITLLQDEDDEIRERASLVLSPLISSFDGKETPDRVHCSELQREFVIERTFALIAEKFSHLDECKNFLFSCISLSEEFNEKTKTYEIILPFKNACEETMLFEKEEDNVFTEELAISQLASFHLSRMSLYETTKQEMINKLEKQVTTVLEILSTQRKQQLGLFWLGNYTYQPTIFITLAKLILSLNALGHLRFNTQQLTSYLKNQEILELHYLLESQFNFFLLSQQ</sequence>
<evidence type="ECO:0000313" key="7">
    <source>
        <dbReference type="EMBL" id="KAF0971754.1"/>
    </source>
</evidence>
<dbReference type="InterPro" id="IPR016024">
    <property type="entry name" value="ARM-type_fold"/>
</dbReference>
<keyword evidence="2" id="KW-0819">tRNA processing</keyword>
<dbReference type="PANTHER" id="PTHR14387">
    <property type="entry name" value="THADA/DEATH RECEPTOR INTERACTING PROTEIN"/>
    <property type="match status" value="1"/>
</dbReference>
<evidence type="ECO:0000259" key="6">
    <source>
        <dbReference type="Pfam" id="PF25151"/>
    </source>
</evidence>
<accession>A0A6A5BCB8</accession>
<dbReference type="OrthoDB" id="73997at2759"/>
<dbReference type="Pfam" id="PF25151">
    <property type="entry name" value="TPR_Trm732_C"/>
    <property type="match status" value="1"/>
</dbReference>
<evidence type="ECO:0000313" key="8">
    <source>
        <dbReference type="Proteomes" id="UP000444721"/>
    </source>
</evidence>
<name>A0A6A5BCB8_NAEFO</name>
<dbReference type="VEuPathDB" id="AmoebaDB:NF0042880"/>
<dbReference type="OMA" id="KHCENPI"/>
<feature type="domain" description="tRNA (32-2'-O)-methyltransferase regulator THADA-like C-terminal TPR repeats region" evidence="6">
    <location>
        <begin position="1389"/>
        <end position="1539"/>
    </location>
</feature>
<comment type="caution">
    <text evidence="7">The sequence shown here is derived from an EMBL/GenBank/DDBJ whole genome shotgun (WGS) entry which is preliminary data.</text>
</comment>
<dbReference type="InterPro" id="IPR019442">
    <property type="entry name" value="THADA/TRM732_DUF2428"/>
</dbReference>
<dbReference type="EMBL" id="VFQX01000074">
    <property type="protein sequence ID" value="KAF0971754.1"/>
    <property type="molecule type" value="Genomic_DNA"/>
</dbReference>
<evidence type="ECO:0000256" key="2">
    <source>
        <dbReference type="ARBA" id="ARBA00022694"/>
    </source>
</evidence>
<dbReference type="PANTHER" id="PTHR14387:SF0">
    <property type="entry name" value="DUF2428 DOMAIN-CONTAINING PROTEIN"/>
    <property type="match status" value="1"/>
</dbReference>
<dbReference type="VEuPathDB" id="AmoebaDB:NfTy_081560"/>
<feature type="compositionally biased region" description="Low complexity" evidence="3">
    <location>
        <begin position="1"/>
        <end position="18"/>
    </location>
</feature>
<dbReference type="InterPro" id="IPR051954">
    <property type="entry name" value="tRNA_methyltransferase_THADA"/>
</dbReference>
<dbReference type="SUPFAM" id="SSF48371">
    <property type="entry name" value="ARM repeat"/>
    <property type="match status" value="1"/>
</dbReference>
<reference evidence="7 8" key="1">
    <citation type="journal article" date="2019" name="Sci. Rep.">
        <title>Nanopore sequencing improves the draft genome of the human pathogenic amoeba Naegleria fowleri.</title>
        <authorList>
            <person name="Liechti N."/>
            <person name="Schurch N."/>
            <person name="Bruggmann R."/>
            <person name="Wittwer M."/>
        </authorList>
    </citation>
    <scope>NUCLEOTIDE SEQUENCE [LARGE SCALE GENOMIC DNA]</scope>
    <source>
        <strain evidence="7 8">ATCC 30894</strain>
    </source>
</reference>
<dbReference type="Pfam" id="PF10350">
    <property type="entry name" value="DUF2428"/>
    <property type="match status" value="1"/>
</dbReference>
<feature type="domain" description="tRNA (32-2'-O)-methyltransferase regulator THADA-like TPR repeats region" evidence="5">
    <location>
        <begin position="704"/>
        <end position="986"/>
    </location>
</feature>
<organism evidence="7 8">
    <name type="scientific">Naegleria fowleri</name>
    <name type="common">Brain eating amoeba</name>
    <dbReference type="NCBI Taxonomy" id="5763"/>
    <lineage>
        <taxon>Eukaryota</taxon>
        <taxon>Discoba</taxon>
        <taxon>Heterolobosea</taxon>
        <taxon>Tetramitia</taxon>
        <taxon>Eutetramitia</taxon>
        <taxon>Vahlkampfiidae</taxon>
        <taxon>Naegleria</taxon>
    </lineage>
</organism>
<dbReference type="Proteomes" id="UP000444721">
    <property type="component" value="Unassembled WGS sequence"/>
</dbReference>
<dbReference type="Gene3D" id="1.25.10.10">
    <property type="entry name" value="Leucine-rich Repeat Variant"/>
    <property type="match status" value="1"/>
</dbReference>
<dbReference type="RefSeq" id="XP_044556470.1">
    <property type="nucleotide sequence ID" value="XM_044713993.1"/>
</dbReference>
<protein>
    <submittedName>
        <fullName evidence="7">Uncharacterized protein</fullName>
    </submittedName>
</protein>
<comment type="similarity">
    <text evidence="1">Belongs to the THADA family.</text>
</comment>
<dbReference type="GO" id="GO:0030488">
    <property type="term" value="P:tRNA methylation"/>
    <property type="evidence" value="ECO:0007669"/>
    <property type="project" value="TreeGrafter"/>
</dbReference>
<feature type="domain" description="DUF2428" evidence="4">
    <location>
        <begin position="1132"/>
        <end position="1386"/>
    </location>
</feature>
<dbReference type="InterPro" id="IPR056842">
    <property type="entry name" value="THADA-like_TPR_C"/>
</dbReference>
<dbReference type="InterPro" id="IPR056843">
    <property type="entry name" value="THADA-like_TPR"/>
</dbReference>
<evidence type="ECO:0000256" key="3">
    <source>
        <dbReference type="SAM" id="MobiDB-lite"/>
    </source>
</evidence>
<dbReference type="GeneID" id="68117192"/>
<keyword evidence="8" id="KW-1185">Reference proteome</keyword>
<dbReference type="GO" id="GO:0005829">
    <property type="term" value="C:cytosol"/>
    <property type="evidence" value="ECO:0007669"/>
    <property type="project" value="TreeGrafter"/>
</dbReference>
<feature type="region of interest" description="Disordered" evidence="3">
    <location>
        <begin position="1"/>
        <end position="26"/>
    </location>
</feature>
<gene>
    <name evidence="7" type="ORF">FDP41_009977</name>
</gene>
<evidence type="ECO:0000256" key="1">
    <source>
        <dbReference type="ARBA" id="ARBA00010409"/>
    </source>
</evidence>
<evidence type="ECO:0000259" key="5">
    <source>
        <dbReference type="Pfam" id="PF25150"/>
    </source>
</evidence>
<evidence type="ECO:0000259" key="4">
    <source>
        <dbReference type="Pfam" id="PF10350"/>
    </source>
</evidence>
<proteinExistence type="inferred from homology"/>
<dbReference type="VEuPathDB" id="AmoebaDB:FDP41_009977"/>
<dbReference type="Pfam" id="PF25150">
    <property type="entry name" value="TPR_Trm732"/>
    <property type="match status" value="1"/>
</dbReference>
<dbReference type="InterPro" id="IPR011989">
    <property type="entry name" value="ARM-like"/>
</dbReference>